<dbReference type="Proteomes" id="UP001627284">
    <property type="component" value="Unassembled WGS sequence"/>
</dbReference>
<sequence length="145" mass="16329">MSQRKYAIELIAECGLGGAKPAGTPLEQNQKLTSVKYDESILQTNEPMMQDPSRYQRSVGRLLYLTMTRPDLAFPVQVLSQFMHCPKESHMEAALRVVRYLKEASGLGLLMPVEDTIELLAYCDLDWGTCLETRRSITGYLVKLG</sequence>
<evidence type="ECO:0000313" key="1">
    <source>
        <dbReference type="EMBL" id="KAL3349872.1"/>
    </source>
</evidence>
<gene>
    <name evidence="1" type="ORF">AABB24_022768</name>
</gene>
<reference evidence="1 2" key="1">
    <citation type="submission" date="2024-05" db="EMBL/GenBank/DDBJ databases">
        <title>De novo assembly of an allotetraploid wild potato.</title>
        <authorList>
            <person name="Hosaka A.J."/>
        </authorList>
    </citation>
    <scope>NUCLEOTIDE SEQUENCE [LARGE SCALE GENOMIC DNA]</scope>
    <source>
        <tissue evidence="1">Young leaves</tissue>
    </source>
</reference>
<protein>
    <recommendedName>
        <fullName evidence="3">Retrovirus-related Pol polyprotein from transposon RE1</fullName>
    </recommendedName>
</protein>
<dbReference type="PANTHER" id="PTHR11439:SF487">
    <property type="entry name" value="RNA-DIRECTED DNA POLYMERASE"/>
    <property type="match status" value="1"/>
</dbReference>
<evidence type="ECO:0008006" key="3">
    <source>
        <dbReference type="Google" id="ProtNLM"/>
    </source>
</evidence>
<organism evidence="1 2">
    <name type="scientific">Solanum stoloniferum</name>
    <dbReference type="NCBI Taxonomy" id="62892"/>
    <lineage>
        <taxon>Eukaryota</taxon>
        <taxon>Viridiplantae</taxon>
        <taxon>Streptophyta</taxon>
        <taxon>Embryophyta</taxon>
        <taxon>Tracheophyta</taxon>
        <taxon>Spermatophyta</taxon>
        <taxon>Magnoliopsida</taxon>
        <taxon>eudicotyledons</taxon>
        <taxon>Gunneridae</taxon>
        <taxon>Pentapetalae</taxon>
        <taxon>asterids</taxon>
        <taxon>lamiids</taxon>
        <taxon>Solanales</taxon>
        <taxon>Solanaceae</taxon>
        <taxon>Solanoideae</taxon>
        <taxon>Solaneae</taxon>
        <taxon>Solanum</taxon>
    </lineage>
</organism>
<dbReference type="EMBL" id="JBJKTR010000013">
    <property type="protein sequence ID" value="KAL3349872.1"/>
    <property type="molecule type" value="Genomic_DNA"/>
</dbReference>
<proteinExistence type="predicted"/>
<dbReference type="AlphaFoldDB" id="A0ABD2T1D6"/>
<dbReference type="PANTHER" id="PTHR11439">
    <property type="entry name" value="GAG-POL-RELATED RETROTRANSPOSON"/>
    <property type="match status" value="1"/>
</dbReference>
<evidence type="ECO:0000313" key="2">
    <source>
        <dbReference type="Proteomes" id="UP001627284"/>
    </source>
</evidence>
<comment type="caution">
    <text evidence="1">The sequence shown here is derived from an EMBL/GenBank/DDBJ whole genome shotgun (WGS) entry which is preliminary data.</text>
</comment>
<accession>A0ABD2T1D6</accession>
<name>A0ABD2T1D6_9SOLN</name>
<keyword evidence="2" id="KW-1185">Reference proteome</keyword>